<dbReference type="InterPro" id="IPR003439">
    <property type="entry name" value="ABC_transporter-like_ATP-bd"/>
</dbReference>
<evidence type="ECO:0000313" key="11">
    <source>
        <dbReference type="Proteomes" id="UP001652409"/>
    </source>
</evidence>
<dbReference type="Proteomes" id="UP001652409">
    <property type="component" value="Unassembled WGS sequence"/>
</dbReference>
<keyword evidence="5" id="KW-0547">Nucleotide-binding</keyword>
<reference evidence="10 11" key="1">
    <citation type="journal article" date="2021" name="ISME Commun">
        <title>Automated analysis of genomic sequences facilitates high-throughput and comprehensive description of bacteria.</title>
        <authorList>
            <person name="Hitch T.C.A."/>
        </authorList>
    </citation>
    <scope>NUCLEOTIDE SEQUENCE [LARGE SCALE GENOMIC DNA]</scope>
    <source>
        <strain evidence="10 11">Sanger_23</strain>
    </source>
</reference>
<dbReference type="PANTHER" id="PTHR43790">
    <property type="entry name" value="CARBOHYDRATE TRANSPORT ATP-BINDING PROTEIN MG119-RELATED"/>
    <property type="match status" value="1"/>
</dbReference>
<keyword evidence="2" id="KW-1003">Cell membrane</keyword>
<dbReference type="PROSITE" id="PS50893">
    <property type="entry name" value="ABC_TRANSPORTER_2"/>
    <property type="match status" value="2"/>
</dbReference>
<evidence type="ECO:0000256" key="3">
    <source>
        <dbReference type="ARBA" id="ARBA00022597"/>
    </source>
</evidence>
<keyword evidence="3" id="KW-0762">Sugar transport</keyword>
<evidence type="ECO:0000259" key="9">
    <source>
        <dbReference type="PROSITE" id="PS50893"/>
    </source>
</evidence>
<evidence type="ECO:0000256" key="5">
    <source>
        <dbReference type="ARBA" id="ARBA00022741"/>
    </source>
</evidence>
<dbReference type="InterPro" id="IPR050107">
    <property type="entry name" value="ABC_carbohydrate_import_ATPase"/>
</dbReference>
<protein>
    <submittedName>
        <fullName evidence="10">Sugar ABC transporter ATP-binding protein</fullName>
    </submittedName>
</protein>
<dbReference type="InterPro" id="IPR017871">
    <property type="entry name" value="ABC_transporter-like_CS"/>
</dbReference>
<keyword evidence="6 10" id="KW-0067">ATP-binding</keyword>
<evidence type="ECO:0000256" key="2">
    <source>
        <dbReference type="ARBA" id="ARBA00022475"/>
    </source>
</evidence>
<organism evidence="10 11">
    <name type="scientific">Blautia ammoniilytica</name>
    <dbReference type="NCBI Taxonomy" id="2981782"/>
    <lineage>
        <taxon>Bacteria</taxon>
        <taxon>Bacillati</taxon>
        <taxon>Bacillota</taxon>
        <taxon>Clostridia</taxon>
        <taxon>Lachnospirales</taxon>
        <taxon>Lachnospiraceae</taxon>
        <taxon>Blautia</taxon>
    </lineage>
</organism>
<evidence type="ECO:0000313" key="10">
    <source>
        <dbReference type="EMBL" id="MCU6766588.1"/>
    </source>
</evidence>
<keyword evidence="11" id="KW-1185">Reference proteome</keyword>
<dbReference type="PROSITE" id="PS00211">
    <property type="entry name" value="ABC_TRANSPORTER_1"/>
    <property type="match status" value="1"/>
</dbReference>
<evidence type="ECO:0000256" key="1">
    <source>
        <dbReference type="ARBA" id="ARBA00022448"/>
    </source>
</evidence>
<evidence type="ECO:0000256" key="4">
    <source>
        <dbReference type="ARBA" id="ARBA00022737"/>
    </source>
</evidence>
<accession>A0ABT2TWH3</accession>
<dbReference type="InterPro" id="IPR003593">
    <property type="entry name" value="AAA+_ATPase"/>
</dbReference>
<dbReference type="InterPro" id="IPR027417">
    <property type="entry name" value="P-loop_NTPase"/>
</dbReference>
<dbReference type="SUPFAM" id="SSF52540">
    <property type="entry name" value="P-loop containing nucleoside triphosphate hydrolases"/>
    <property type="match status" value="2"/>
</dbReference>
<gene>
    <name evidence="10" type="ORF">OCV61_14455</name>
</gene>
<sequence length="506" mass="55258">MGEVLFETKGVGKTYGSNTVLHDIDMKIHSGEVIGLIGENGAGKSTLMKLISGVETPSMGEMFYMGKPYVATSIINANKQGIGMVFQEQSLVANLTVAQNIYLGREKKYSKAGLVNWAEMNKDAKKALERVDIKLEPGKKVRDIDMATREMVEIAKVLDVVTEAAEGHAIILLDEPTTVLSDDEIQEMYVQIRKMKAAGNGIVFISHHLDEILAITDTIYVFKDGEETAVFPTAEANIDVLYEKMVGRATTGEFYVEAQQSVPSDKVVLEVDDLSLFGVFNHISFKLHEGEVLGLAGLDGSGAEDVCNCLVGQVAPTEGRILIEGKEVRFGNSYQARKAGILSVPKDRRDEGMVSILSIEDNITISSWEHMKSKGLLSGKKIRQTALKWIKEAGIKCTGPKERISQLSGGNAQKVIFARVLESGCKVLILNHPTRGVDVGAKQEIYRLVREMTAAGHAIIVIGDTLDECLGLSSNVIVFRDGLISGSFDCPVDFKPSQQEVVHFMM</sequence>
<keyword evidence="4" id="KW-0677">Repeat</keyword>
<dbReference type="CDD" id="cd03216">
    <property type="entry name" value="ABC_Carb_Monos_I"/>
    <property type="match status" value="1"/>
</dbReference>
<dbReference type="EMBL" id="JAOQJL010000034">
    <property type="protein sequence ID" value="MCU6766588.1"/>
    <property type="molecule type" value="Genomic_DNA"/>
</dbReference>
<evidence type="ECO:0000256" key="6">
    <source>
        <dbReference type="ARBA" id="ARBA00022840"/>
    </source>
</evidence>
<dbReference type="GO" id="GO:0005524">
    <property type="term" value="F:ATP binding"/>
    <property type="evidence" value="ECO:0007669"/>
    <property type="project" value="UniProtKB-KW"/>
</dbReference>
<dbReference type="Pfam" id="PF00005">
    <property type="entry name" value="ABC_tran"/>
    <property type="match status" value="2"/>
</dbReference>
<dbReference type="CDD" id="cd03215">
    <property type="entry name" value="ABC_Carb_Monos_II"/>
    <property type="match status" value="1"/>
</dbReference>
<proteinExistence type="predicted"/>
<feature type="domain" description="ABC transporter" evidence="9">
    <location>
        <begin position="6"/>
        <end position="249"/>
    </location>
</feature>
<dbReference type="SMART" id="SM00382">
    <property type="entry name" value="AAA"/>
    <property type="match status" value="2"/>
</dbReference>
<keyword evidence="8" id="KW-0472">Membrane</keyword>
<feature type="domain" description="ABC transporter" evidence="9">
    <location>
        <begin position="262"/>
        <end position="506"/>
    </location>
</feature>
<keyword evidence="7" id="KW-1278">Translocase</keyword>
<comment type="caution">
    <text evidence="10">The sequence shown here is derived from an EMBL/GenBank/DDBJ whole genome shotgun (WGS) entry which is preliminary data.</text>
</comment>
<evidence type="ECO:0000256" key="8">
    <source>
        <dbReference type="ARBA" id="ARBA00023136"/>
    </source>
</evidence>
<name>A0ABT2TWH3_9FIRM</name>
<dbReference type="Gene3D" id="3.40.50.300">
    <property type="entry name" value="P-loop containing nucleotide triphosphate hydrolases"/>
    <property type="match status" value="2"/>
</dbReference>
<dbReference type="RefSeq" id="WP_158422397.1">
    <property type="nucleotide sequence ID" value="NZ_JAOQJL010000034.1"/>
</dbReference>
<evidence type="ECO:0000256" key="7">
    <source>
        <dbReference type="ARBA" id="ARBA00022967"/>
    </source>
</evidence>
<keyword evidence="1" id="KW-0813">Transport</keyword>
<dbReference type="PANTHER" id="PTHR43790:SF3">
    <property type="entry name" value="D-ALLOSE IMPORT ATP-BINDING PROTEIN ALSA-RELATED"/>
    <property type="match status" value="1"/>
</dbReference>